<accession>A0AA86U6N4</accession>
<dbReference type="EMBL" id="CATOUU010000505">
    <property type="protein sequence ID" value="CAI9932053.1"/>
    <property type="molecule type" value="Genomic_DNA"/>
</dbReference>
<reference evidence="1" key="1">
    <citation type="submission" date="2023-06" db="EMBL/GenBank/DDBJ databases">
        <authorList>
            <person name="Kurt Z."/>
        </authorList>
    </citation>
    <scope>NUCLEOTIDE SEQUENCE</scope>
</reference>
<sequence>MLYPDCIGLILTGVTGTAACLTTGTTIGAALLGPTFGLIALKLSGTKTGQLVLSGSASEERRSSDGFISLQSVFMSPVEFRSKENSGSELFSSLFGFDIWSGTDIEGRQSEV</sequence>
<gene>
    <name evidence="1" type="ORF">HINF_LOCUS19698</name>
    <name evidence="2" type="ORF">HINF_LOCUS78589</name>
</gene>
<dbReference type="AlphaFoldDB" id="A0AA86U6N4"/>
<dbReference type="Proteomes" id="UP001642409">
    <property type="component" value="Unassembled WGS sequence"/>
</dbReference>
<protein>
    <submittedName>
        <fullName evidence="2">Hypothetical_protein</fullName>
    </submittedName>
</protein>
<name>A0AA86U6N4_9EUKA</name>
<proteinExistence type="predicted"/>
<reference evidence="2 3" key="2">
    <citation type="submission" date="2024-07" db="EMBL/GenBank/DDBJ databases">
        <authorList>
            <person name="Akdeniz Z."/>
        </authorList>
    </citation>
    <scope>NUCLEOTIDE SEQUENCE [LARGE SCALE GENOMIC DNA]</scope>
</reference>
<evidence type="ECO:0000313" key="2">
    <source>
        <dbReference type="EMBL" id="CAL6115355.1"/>
    </source>
</evidence>
<organism evidence="1">
    <name type="scientific">Hexamita inflata</name>
    <dbReference type="NCBI Taxonomy" id="28002"/>
    <lineage>
        <taxon>Eukaryota</taxon>
        <taxon>Metamonada</taxon>
        <taxon>Diplomonadida</taxon>
        <taxon>Hexamitidae</taxon>
        <taxon>Hexamitinae</taxon>
        <taxon>Hexamita</taxon>
    </lineage>
</organism>
<dbReference type="EMBL" id="CAXDID020000874">
    <property type="protein sequence ID" value="CAL6115355.1"/>
    <property type="molecule type" value="Genomic_DNA"/>
</dbReference>
<evidence type="ECO:0000313" key="3">
    <source>
        <dbReference type="Proteomes" id="UP001642409"/>
    </source>
</evidence>
<keyword evidence="3" id="KW-1185">Reference proteome</keyword>
<comment type="caution">
    <text evidence="1">The sequence shown here is derived from an EMBL/GenBank/DDBJ whole genome shotgun (WGS) entry which is preliminary data.</text>
</comment>
<evidence type="ECO:0000313" key="1">
    <source>
        <dbReference type="EMBL" id="CAI9932053.1"/>
    </source>
</evidence>